<dbReference type="EMBL" id="FODD01000078">
    <property type="protein sequence ID" value="SEP04305.1"/>
    <property type="molecule type" value="Genomic_DNA"/>
</dbReference>
<keyword evidence="2" id="KW-1133">Transmembrane helix</keyword>
<sequence>MAGTMATGTAAGGPGDPPDPTEIRGGTPHGAPGPPPTSPRRPRPETLPRTHRWRLRLLTSVPARLRLLRGVVIALAAAVAALLLAIGLTASGAWDGIGHRAAPRVTGADGLYFALNDMDAQAANLLLSSGGRGLAPMAPQHTAAQTEYGTARHQVSQDLLTLAAAAQGDARASQTIVGFDDGFARYQELVGRSLENDLHPEEKANALADYRTATDLLRQTLLPAALQLGQANDGAFEDTYRGARSDISAELTALLVLGGLLLAAVLAVQAALVRDFRRLLSPALAAATVCLVAACALGWSVLATQSHDLRVARRDAFDSVVALSQARALSYDANADESRYLLDPQRRGTYEQSFEDISQRLLTLPDAALDTYDGQLSDALSAYRHDHTDLRFTGYFGDEFRNITFPGERAAAESAVDAYARYEADDRTIRALVREGRMQDAAEFCIGWDTDESNHHFGEYDVALKKLIAINDRAYGRAVGSGRGALTGGLVGAGGLLAGAATLTVLGLRPRLAEFA</sequence>
<evidence type="ECO:0000256" key="2">
    <source>
        <dbReference type="SAM" id="Phobius"/>
    </source>
</evidence>
<dbReference type="STRING" id="310780.SAMN05216267_10786"/>
<gene>
    <name evidence="3" type="ORF">SAMN05216267_10786</name>
</gene>
<feature type="region of interest" description="Disordered" evidence="1">
    <location>
        <begin position="1"/>
        <end position="48"/>
    </location>
</feature>
<accession>A0A1H8UM61</accession>
<feature type="transmembrane region" description="Helical" evidence="2">
    <location>
        <begin position="284"/>
        <end position="304"/>
    </location>
</feature>
<evidence type="ECO:0000313" key="3">
    <source>
        <dbReference type="EMBL" id="SEP04305.1"/>
    </source>
</evidence>
<reference evidence="3 4" key="1">
    <citation type="submission" date="2016-10" db="EMBL/GenBank/DDBJ databases">
        <authorList>
            <person name="de Groot N.N."/>
        </authorList>
    </citation>
    <scope>NUCLEOTIDE SEQUENCE [LARGE SCALE GENOMIC DNA]</scope>
    <source>
        <strain evidence="3 4">CGMCC 4.2026</strain>
    </source>
</reference>
<keyword evidence="2" id="KW-0472">Membrane</keyword>
<evidence type="ECO:0008006" key="5">
    <source>
        <dbReference type="Google" id="ProtNLM"/>
    </source>
</evidence>
<keyword evidence="4" id="KW-1185">Reference proteome</keyword>
<dbReference type="AlphaFoldDB" id="A0A1H8UM61"/>
<dbReference type="Proteomes" id="UP000181951">
    <property type="component" value="Unassembled WGS sequence"/>
</dbReference>
<name>A0A1H8UM61_9ACTN</name>
<feature type="transmembrane region" description="Helical" evidence="2">
    <location>
        <begin position="251"/>
        <end position="272"/>
    </location>
</feature>
<evidence type="ECO:0000313" key="4">
    <source>
        <dbReference type="Proteomes" id="UP000181951"/>
    </source>
</evidence>
<feature type="transmembrane region" description="Helical" evidence="2">
    <location>
        <begin position="67"/>
        <end position="90"/>
    </location>
</feature>
<evidence type="ECO:0000256" key="1">
    <source>
        <dbReference type="SAM" id="MobiDB-lite"/>
    </source>
</evidence>
<protein>
    <recommendedName>
        <fullName evidence="5">Secreted protein</fullName>
    </recommendedName>
</protein>
<proteinExistence type="predicted"/>
<keyword evidence="2" id="KW-0812">Transmembrane</keyword>
<organism evidence="3 4">
    <name type="scientific">Actinacidiphila rubida</name>
    <dbReference type="NCBI Taxonomy" id="310780"/>
    <lineage>
        <taxon>Bacteria</taxon>
        <taxon>Bacillati</taxon>
        <taxon>Actinomycetota</taxon>
        <taxon>Actinomycetes</taxon>
        <taxon>Kitasatosporales</taxon>
        <taxon>Streptomycetaceae</taxon>
        <taxon>Actinacidiphila</taxon>
    </lineage>
</organism>